<evidence type="ECO:0000313" key="2">
    <source>
        <dbReference type="Proteomes" id="UP000636709"/>
    </source>
</evidence>
<accession>A0A835E4L0</accession>
<dbReference type="OrthoDB" id="694371at2759"/>
<dbReference type="Proteomes" id="UP000636709">
    <property type="component" value="Unassembled WGS sequence"/>
</dbReference>
<comment type="caution">
    <text evidence="1">The sequence shown here is derived from an EMBL/GenBank/DDBJ whole genome shotgun (WGS) entry which is preliminary data.</text>
</comment>
<evidence type="ECO:0000313" key="1">
    <source>
        <dbReference type="EMBL" id="KAF8665967.1"/>
    </source>
</evidence>
<organism evidence="1 2">
    <name type="scientific">Digitaria exilis</name>
    <dbReference type="NCBI Taxonomy" id="1010633"/>
    <lineage>
        <taxon>Eukaryota</taxon>
        <taxon>Viridiplantae</taxon>
        <taxon>Streptophyta</taxon>
        <taxon>Embryophyta</taxon>
        <taxon>Tracheophyta</taxon>
        <taxon>Spermatophyta</taxon>
        <taxon>Magnoliopsida</taxon>
        <taxon>Liliopsida</taxon>
        <taxon>Poales</taxon>
        <taxon>Poaceae</taxon>
        <taxon>PACMAD clade</taxon>
        <taxon>Panicoideae</taxon>
        <taxon>Panicodae</taxon>
        <taxon>Paniceae</taxon>
        <taxon>Anthephorinae</taxon>
        <taxon>Digitaria</taxon>
    </lineage>
</organism>
<dbReference type="AlphaFoldDB" id="A0A835E4L0"/>
<reference evidence="1" key="1">
    <citation type="submission" date="2020-07" db="EMBL/GenBank/DDBJ databases">
        <title>Genome sequence and genetic diversity analysis of an under-domesticated orphan crop, white fonio (Digitaria exilis).</title>
        <authorList>
            <person name="Bennetzen J.L."/>
            <person name="Chen S."/>
            <person name="Ma X."/>
            <person name="Wang X."/>
            <person name="Yssel A.E.J."/>
            <person name="Chaluvadi S.R."/>
            <person name="Johnson M."/>
            <person name="Gangashetty P."/>
            <person name="Hamidou F."/>
            <person name="Sanogo M.D."/>
            <person name="Zwaenepoel A."/>
            <person name="Wallace J."/>
            <person name="Van De Peer Y."/>
            <person name="Van Deynze A."/>
        </authorList>
    </citation>
    <scope>NUCLEOTIDE SEQUENCE</scope>
    <source>
        <tissue evidence="1">Leaves</tissue>
    </source>
</reference>
<keyword evidence="2" id="KW-1185">Reference proteome</keyword>
<proteinExistence type="predicted"/>
<dbReference type="EMBL" id="JACEFO010002324">
    <property type="protein sequence ID" value="KAF8665967.1"/>
    <property type="molecule type" value="Genomic_DNA"/>
</dbReference>
<dbReference type="PANTHER" id="PTHR34835:SF69">
    <property type="entry name" value="UBIQUITIN-LIKE PROTEASE FAMILY PROFILE DOMAIN-CONTAINING PROTEIN"/>
    <property type="match status" value="1"/>
</dbReference>
<dbReference type="PANTHER" id="PTHR34835">
    <property type="entry name" value="OS07G0283600 PROTEIN-RELATED"/>
    <property type="match status" value="1"/>
</dbReference>
<protein>
    <submittedName>
        <fullName evidence="1">Uncharacterized protein</fullName>
    </submittedName>
</protein>
<name>A0A835E4L0_9POAL</name>
<sequence length="238" mass="26879">MSRVDPRSQTIVINESMKITYTKEDVHRVFHIPCTGRSVYHKGMPNKEVTSLVLSGFLGINGKENRSIKAAQEVIERDYGNEMSVHEQNAFKVAFVIYVVSTLLSPGAKYDYASVDYWNALTNPSDIGNYDWSDYVIKRLFEAVVKVKSDLNSSVKIPSITGCTLFLQVLYLDSTDTGVLNLEPHTLPRIKFFGHEVMRSMILADTLSEGDDPSVCHFGRSQVCFCALILLWFLHIML</sequence>
<gene>
    <name evidence="1" type="ORF">HU200_054053</name>
</gene>